<dbReference type="InterPro" id="IPR051093">
    <property type="entry name" value="Neuroligin/BSAL"/>
</dbReference>
<accession>A0AAV6UKX5</accession>
<dbReference type="Gene3D" id="3.40.50.1820">
    <property type="entry name" value="alpha/beta hydrolase"/>
    <property type="match status" value="1"/>
</dbReference>
<dbReference type="Proteomes" id="UP000827092">
    <property type="component" value="Unassembled WGS sequence"/>
</dbReference>
<comment type="caution">
    <text evidence="6">The sequence shown here is derived from an EMBL/GenBank/DDBJ whole genome shotgun (WGS) entry which is preliminary data.</text>
</comment>
<keyword evidence="3" id="KW-0812">Transmembrane</keyword>
<sequence length="635" mass="72138">MDFITLSWMTVMDFITLSWMTVQAPQVQPDFQSKRAVQYKNSCPQLPTYIGPKTGIDNTNENCLYLNVFSPSVESQKEKYAVMVYIHGGDWDHGSANIFPAQMLSASQEVVVVTFNYRLGALGFYSTGANSSAGNYGLLDQAMAIEWVYDNIDAFNGDNDRITLFGPGVGAASAGIHALSYRLGKKIRRVIAQSGSAVADWATIRSNYTVVNNSREYASMYHCLLQSSWRTVDCLRGAPLNFFESANLQPKVGWLPWSPVVDVCSREGNRQVLPDLPENMIKFHSENLHHDFAYLSGVTKDEAAAMLIKDSELRKNNFIVTKEKFDKKIKEFASIFNYTLDVAALTKAIEFMYTPKEKNAENETLLREGYINMLSDSFFNAPNDKILKLLLQRNVRAYMYVLNNSLDGLKNIQGNPQNILKNVVPHDTEYYFITGAPFMDPKIYPSGLYLQDAKWTEADRNLSMFFMTAWANFAKFGNPTPAKLFDNILWEPVDLKHMQYLSINTTNYTSIMMSSYRQKESQFWNSFLQTIMKQDLFPSTYCQPLYLPWEDKKHIYEASLWGVFGAIGLCLFLCILCSCLYCRAKSKHVVSTEDIPDAVSVTPSSIDTLLHMKRVEAGNRFLSERLHGETKHTQV</sequence>
<dbReference type="InterPro" id="IPR029058">
    <property type="entry name" value="AB_hydrolase_fold"/>
</dbReference>
<protein>
    <recommendedName>
        <fullName evidence="5">Carboxylesterase type B domain-containing protein</fullName>
    </recommendedName>
</protein>
<feature type="signal peptide" evidence="4">
    <location>
        <begin position="1"/>
        <end position="24"/>
    </location>
</feature>
<dbReference type="SUPFAM" id="SSF53474">
    <property type="entry name" value="alpha/beta-Hydrolases"/>
    <property type="match status" value="1"/>
</dbReference>
<evidence type="ECO:0000313" key="7">
    <source>
        <dbReference type="Proteomes" id="UP000827092"/>
    </source>
</evidence>
<feature type="domain" description="Carboxylesterase type B" evidence="5">
    <location>
        <begin position="23"/>
        <end position="524"/>
    </location>
</feature>
<reference evidence="6 7" key="1">
    <citation type="journal article" date="2022" name="Nat. Ecol. Evol.">
        <title>A masculinizing supergene underlies an exaggerated male reproductive morph in a spider.</title>
        <authorList>
            <person name="Hendrickx F."/>
            <person name="De Corte Z."/>
            <person name="Sonet G."/>
            <person name="Van Belleghem S.M."/>
            <person name="Kostlbacher S."/>
            <person name="Vangestel C."/>
        </authorList>
    </citation>
    <scope>NUCLEOTIDE SEQUENCE [LARGE SCALE GENOMIC DNA]</scope>
    <source>
        <strain evidence="6">W744_W776</strain>
    </source>
</reference>
<evidence type="ECO:0000256" key="1">
    <source>
        <dbReference type="ARBA" id="ARBA00005964"/>
    </source>
</evidence>
<keyword evidence="7" id="KW-1185">Reference proteome</keyword>
<comment type="similarity">
    <text evidence="1">Belongs to the type-B carboxylesterase/lipase family.</text>
</comment>
<keyword evidence="3" id="KW-0472">Membrane</keyword>
<keyword evidence="3" id="KW-1133">Transmembrane helix</keyword>
<proteinExistence type="inferred from homology"/>
<feature type="transmembrane region" description="Helical" evidence="3">
    <location>
        <begin position="560"/>
        <end position="582"/>
    </location>
</feature>
<keyword evidence="4" id="KW-0732">Signal</keyword>
<gene>
    <name evidence="6" type="ORF">JTE90_006746</name>
</gene>
<dbReference type="InterPro" id="IPR002018">
    <property type="entry name" value="CarbesteraseB"/>
</dbReference>
<keyword evidence="2" id="KW-0325">Glycoprotein</keyword>
<evidence type="ECO:0000256" key="4">
    <source>
        <dbReference type="SAM" id="SignalP"/>
    </source>
</evidence>
<dbReference type="EMBL" id="JAFNEN010000375">
    <property type="protein sequence ID" value="KAG8184343.1"/>
    <property type="molecule type" value="Genomic_DNA"/>
</dbReference>
<evidence type="ECO:0000259" key="5">
    <source>
        <dbReference type="Pfam" id="PF00135"/>
    </source>
</evidence>
<dbReference type="Pfam" id="PF00135">
    <property type="entry name" value="COesterase"/>
    <property type="match status" value="1"/>
</dbReference>
<dbReference type="PANTHER" id="PTHR43903">
    <property type="entry name" value="NEUROLIGIN"/>
    <property type="match status" value="1"/>
</dbReference>
<evidence type="ECO:0000256" key="2">
    <source>
        <dbReference type="ARBA" id="ARBA00023180"/>
    </source>
</evidence>
<dbReference type="AlphaFoldDB" id="A0AAV6UKX5"/>
<feature type="chain" id="PRO_5043854460" description="Carboxylesterase type B domain-containing protein" evidence="4">
    <location>
        <begin position="25"/>
        <end position="635"/>
    </location>
</feature>
<organism evidence="6 7">
    <name type="scientific">Oedothorax gibbosus</name>
    <dbReference type="NCBI Taxonomy" id="931172"/>
    <lineage>
        <taxon>Eukaryota</taxon>
        <taxon>Metazoa</taxon>
        <taxon>Ecdysozoa</taxon>
        <taxon>Arthropoda</taxon>
        <taxon>Chelicerata</taxon>
        <taxon>Arachnida</taxon>
        <taxon>Araneae</taxon>
        <taxon>Araneomorphae</taxon>
        <taxon>Entelegynae</taxon>
        <taxon>Araneoidea</taxon>
        <taxon>Linyphiidae</taxon>
        <taxon>Erigoninae</taxon>
        <taxon>Oedothorax</taxon>
    </lineage>
</organism>
<evidence type="ECO:0000313" key="6">
    <source>
        <dbReference type="EMBL" id="KAG8184343.1"/>
    </source>
</evidence>
<evidence type="ECO:0000256" key="3">
    <source>
        <dbReference type="SAM" id="Phobius"/>
    </source>
</evidence>
<name>A0AAV6UKX5_9ARAC</name>